<feature type="transmembrane region" description="Helical" evidence="9">
    <location>
        <begin position="41"/>
        <end position="62"/>
    </location>
</feature>
<evidence type="ECO:0000313" key="11">
    <source>
        <dbReference type="Proteomes" id="UP001232750"/>
    </source>
</evidence>
<comment type="similarity">
    <text evidence="2">Belongs to the prokaryotic riboflavin transporter (P-RFT) (TC 2.A.87) family.</text>
</comment>
<dbReference type="PANTHER" id="PTHR38438">
    <property type="entry name" value="RIBOFLAVIN TRANSPORTER RIBU"/>
    <property type="match status" value="1"/>
</dbReference>
<keyword evidence="3" id="KW-0813">Transport</keyword>
<dbReference type="EMBL" id="JASJEU010000013">
    <property type="protein sequence ID" value="MDJ1650692.1"/>
    <property type="molecule type" value="Genomic_DNA"/>
</dbReference>
<gene>
    <name evidence="10" type="ORF">QNJ86_07750</name>
</gene>
<keyword evidence="6 9" id="KW-1133">Transmembrane helix</keyword>
<feature type="compositionally biased region" description="Basic and acidic residues" evidence="8">
    <location>
        <begin position="18"/>
        <end position="27"/>
    </location>
</feature>
<feature type="region of interest" description="Disordered" evidence="8">
    <location>
        <begin position="1"/>
        <end position="31"/>
    </location>
</feature>
<feature type="transmembrane region" description="Helical" evidence="9">
    <location>
        <begin position="184"/>
        <end position="205"/>
    </location>
</feature>
<evidence type="ECO:0000256" key="6">
    <source>
        <dbReference type="ARBA" id="ARBA00022989"/>
    </source>
</evidence>
<accession>A0ABT7DMS3</accession>
<dbReference type="InterPro" id="IPR024529">
    <property type="entry name" value="ECF_trnsprt_substrate-spec"/>
</dbReference>
<proteinExistence type="inferred from homology"/>
<feature type="compositionally biased region" description="Polar residues" evidence="8">
    <location>
        <begin position="1"/>
        <end position="11"/>
    </location>
</feature>
<dbReference type="Pfam" id="PF12822">
    <property type="entry name" value="ECF_trnsprt"/>
    <property type="match status" value="1"/>
</dbReference>
<evidence type="ECO:0000256" key="9">
    <source>
        <dbReference type="SAM" id="Phobius"/>
    </source>
</evidence>
<evidence type="ECO:0000256" key="1">
    <source>
        <dbReference type="ARBA" id="ARBA00004651"/>
    </source>
</evidence>
<keyword evidence="4" id="KW-1003">Cell membrane</keyword>
<keyword evidence="5 9" id="KW-0812">Transmembrane</keyword>
<evidence type="ECO:0000256" key="3">
    <source>
        <dbReference type="ARBA" id="ARBA00022448"/>
    </source>
</evidence>
<reference evidence="10 11" key="1">
    <citation type="submission" date="2023-05" db="EMBL/GenBank/DDBJ databases">
        <title>Gordonibacter KGMB12511T sp. nov., isolated from faeces of healthy Korean.</title>
        <authorList>
            <person name="Kim H.S."/>
            <person name="Kim J.-S."/>
            <person name="Suh M.K."/>
            <person name="Eom M.K."/>
            <person name="Do H.E."/>
            <person name="Lee J.-S."/>
        </authorList>
    </citation>
    <scope>NUCLEOTIDE SEQUENCE [LARGE SCALE GENOMIC DNA]</scope>
    <source>
        <strain evidence="10 11">KGMB12511</strain>
    </source>
</reference>
<evidence type="ECO:0000256" key="2">
    <source>
        <dbReference type="ARBA" id="ARBA00005540"/>
    </source>
</evidence>
<comment type="caution">
    <text evidence="10">The sequence shown here is derived from an EMBL/GenBank/DDBJ whole genome shotgun (WGS) entry which is preliminary data.</text>
</comment>
<evidence type="ECO:0000256" key="8">
    <source>
        <dbReference type="SAM" id="MobiDB-lite"/>
    </source>
</evidence>
<dbReference type="InterPro" id="IPR025720">
    <property type="entry name" value="RibU"/>
</dbReference>
<evidence type="ECO:0000256" key="5">
    <source>
        <dbReference type="ARBA" id="ARBA00022692"/>
    </source>
</evidence>
<keyword evidence="7 9" id="KW-0472">Membrane</keyword>
<evidence type="ECO:0000256" key="7">
    <source>
        <dbReference type="ARBA" id="ARBA00023136"/>
    </source>
</evidence>
<evidence type="ECO:0000256" key="4">
    <source>
        <dbReference type="ARBA" id="ARBA00022475"/>
    </source>
</evidence>
<organism evidence="10 11">
    <name type="scientific">Gordonibacter faecis</name>
    <dbReference type="NCBI Taxonomy" id="3047475"/>
    <lineage>
        <taxon>Bacteria</taxon>
        <taxon>Bacillati</taxon>
        <taxon>Actinomycetota</taxon>
        <taxon>Coriobacteriia</taxon>
        <taxon>Eggerthellales</taxon>
        <taxon>Eggerthellaceae</taxon>
        <taxon>Gordonibacter</taxon>
    </lineage>
</organism>
<protein>
    <submittedName>
        <fullName evidence="10">ECF transporter S component</fullName>
    </submittedName>
</protein>
<dbReference type="RefSeq" id="WP_283832033.1">
    <property type="nucleotide sequence ID" value="NZ_JASJEU010000013.1"/>
</dbReference>
<feature type="transmembrane region" description="Helical" evidence="9">
    <location>
        <begin position="140"/>
        <end position="164"/>
    </location>
</feature>
<name>A0ABT7DMS3_9ACTN</name>
<sequence length="215" mass="22912">MAENVPSTQGVQDVDALDAERTPRTPDLEFTNTNKWDTRQLVTMALMCAIGVLLSFIEFPLLPGAPWLKYDASAMPAMVCGFAFGPGAGLAVGFVGAILHGILMADFSGAIMNILVVSGFILPAALIYRKRRTFKAAVAGLTLSVVLATLMAILGNLVITPAWLGVPFDAVVAMVLPILTPFNLIKAILNSVLTLVVYKSVSNLITPKKKQVKGR</sequence>
<feature type="transmembrane region" description="Helical" evidence="9">
    <location>
        <begin position="74"/>
        <end position="103"/>
    </location>
</feature>
<dbReference type="Gene3D" id="1.10.1760.20">
    <property type="match status" value="1"/>
</dbReference>
<evidence type="ECO:0000313" key="10">
    <source>
        <dbReference type="EMBL" id="MDJ1650692.1"/>
    </source>
</evidence>
<feature type="transmembrane region" description="Helical" evidence="9">
    <location>
        <begin position="109"/>
        <end position="128"/>
    </location>
</feature>
<comment type="subcellular location">
    <subcellularLocation>
        <location evidence="1">Cell membrane</location>
        <topology evidence="1">Multi-pass membrane protein</topology>
    </subcellularLocation>
</comment>
<keyword evidence="11" id="KW-1185">Reference proteome</keyword>
<dbReference type="PANTHER" id="PTHR38438:SF1">
    <property type="entry name" value="RIBOFLAVIN TRANSPORTER RIBU"/>
    <property type="match status" value="1"/>
</dbReference>
<dbReference type="Proteomes" id="UP001232750">
    <property type="component" value="Unassembled WGS sequence"/>
</dbReference>